<proteinExistence type="inferred from homology"/>
<keyword evidence="2" id="KW-0378">Hydrolase</keyword>
<dbReference type="InterPro" id="IPR003736">
    <property type="entry name" value="PAAI_dom"/>
</dbReference>
<comment type="caution">
    <text evidence="4">The sequence shown here is derived from an EMBL/GenBank/DDBJ whole genome shotgun (WGS) entry which is preliminary data.</text>
</comment>
<name>A0ABU6KHV6_9BACI</name>
<keyword evidence="5" id="KW-1185">Reference proteome</keyword>
<reference evidence="4 5" key="1">
    <citation type="journal article" date="2024" name="Int. J. Syst. Evol. Microbiol.">
        <title>Virgibacillus tibetensis sp. nov., isolated from salt lake on the Tibetan Plateau of China.</title>
        <authorList>
            <person name="Phurbu D."/>
            <person name="Liu Z.-X."/>
            <person name="Wang R."/>
            <person name="Zheng Y.-Y."/>
            <person name="Liu H.-C."/>
            <person name="Zhou Y.-G."/>
            <person name="Yu Y.-J."/>
            <person name="Li A.-H."/>
        </authorList>
    </citation>
    <scope>NUCLEOTIDE SEQUENCE [LARGE SCALE GENOMIC DNA]</scope>
    <source>
        <strain evidence="4 5">C22-A2</strain>
    </source>
</reference>
<dbReference type="InterPro" id="IPR006683">
    <property type="entry name" value="Thioestr_dom"/>
</dbReference>
<sequence length="131" mass="14147">MKQFDKTLMNSLGIELVSFDKNLIVLSMPVDHRTHQPAGFLHGGASAALAETAASIGSYAHVDPEAVTIFGVEINANHIKSKRNGIVTAKATPLHIGKTTMVWDIKILDEEEELICASRCTIGIVPKKKSP</sequence>
<organism evidence="4 5">
    <name type="scientific">Virgibacillus tibetensis</name>
    <dbReference type="NCBI Taxonomy" id="3042313"/>
    <lineage>
        <taxon>Bacteria</taxon>
        <taxon>Bacillati</taxon>
        <taxon>Bacillota</taxon>
        <taxon>Bacilli</taxon>
        <taxon>Bacillales</taxon>
        <taxon>Bacillaceae</taxon>
        <taxon>Virgibacillus</taxon>
    </lineage>
</organism>
<evidence type="ECO:0000313" key="5">
    <source>
        <dbReference type="Proteomes" id="UP001335737"/>
    </source>
</evidence>
<evidence type="ECO:0000256" key="1">
    <source>
        <dbReference type="ARBA" id="ARBA00008324"/>
    </source>
</evidence>
<feature type="domain" description="Thioesterase" evidence="3">
    <location>
        <begin position="39"/>
        <end position="116"/>
    </location>
</feature>
<evidence type="ECO:0000259" key="3">
    <source>
        <dbReference type="Pfam" id="PF03061"/>
    </source>
</evidence>
<evidence type="ECO:0000256" key="2">
    <source>
        <dbReference type="ARBA" id="ARBA00022801"/>
    </source>
</evidence>
<dbReference type="Pfam" id="PF03061">
    <property type="entry name" value="4HBT"/>
    <property type="match status" value="1"/>
</dbReference>
<dbReference type="NCBIfam" id="TIGR00369">
    <property type="entry name" value="unchar_dom_1"/>
    <property type="match status" value="1"/>
</dbReference>
<evidence type="ECO:0000313" key="4">
    <source>
        <dbReference type="EMBL" id="MEC5424896.1"/>
    </source>
</evidence>
<protein>
    <submittedName>
        <fullName evidence="4">Hotdog fold thioesterase</fullName>
    </submittedName>
</protein>
<dbReference type="EMBL" id="JARZFX010000009">
    <property type="protein sequence ID" value="MEC5424896.1"/>
    <property type="molecule type" value="Genomic_DNA"/>
</dbReference>
<dbReference type="RefSeq" id="WP_327608457.1">
    <property type="nucleotide sequence ID" value="NZ_JARZFX010000009.1"/>
</dbReference>
<dbReference type="InterPro" id="IPR029069">
    <property type="entry name" value="HotDog_dom_sf"/>
</dbReference>
<dbReference type="SUPFAM" id="SSF54637">
    <property type="entry name" value="Thioesterase/thiol ester dehydrase-isomerase"/>
    <property type="match status" value="1"/>
</dbReference>
<accession>A0ABU6KHV6</accession>
<dbReference type="CDD" id="cd03443">
    <property type="entry name" value="PaaI_thioesterase"/>
    <property type="match status" value="1"/>
</dbReference>
<dbReference type="Gene3D" id="3.10.129.10">
    <property type="entry name" value="Hotdog Thioesterase"/>
    <property type="match status" value="1"/>
</dbReference>
<dbReference type="Proteomes" id="UP001335737">
    <property type="component" value="Unassembled WGS sequence"/>
</dbReference>
<gene>
    <name evidence="4" type="ORF">QGM71_15525</name>
</gene>
<dbReference type="PANTHER" id="PTHR43240">
    <property type="entry name" value="1,4-DIHYDROXY-2-NAPHTHOYL-COA THIOESTERASE 1"/>
    <property type="match status" value="1"/>
</dbReference>
<comment type="similarity">
    <text evidence="1">Belongs to the thioesterase PaaI family.</text>
</comment>
<dbReference type="PANTHER" id="PTHR43240:SF5">
    <property type="entry name" value="1,4-DIHYDROXY-2-NAPHTHOYL-COA THIOESTERASE 1"/>
    <property type="match status" value="1"/>
</dbReference>